<sequence length="960" mass="106388">MADGDDNQDQKPSKRPVITPPPRPFTEAFFNGGPGFMAFSPGPMTLVSNYFSATDDFKSFSQLLAGAMTSPAAASPQTLHFPTTTEEQGDAEGAGLRFRQNKPAGLVITQPQPFFAMPQGLLSPASLLESPGFSVFSPGAQGPFGMTHQQALAQVTAQAHSHMQFHAESSSTPPSSFAQVSSFTANTDQEVQPSDVSQSDQRSQPASFMVDKPANDGYNWRKYGQKQVKGSEFPRSYYKCTHPGCPVKKKVERSLDGQVTEIIYKGQHNHQPPQSNKRAKGSGSLSTTLSNQGNSESTSQLQSGNLSIIKQGTPGYSMSKKNQESSLATAERISRTSDSDEAGSDEKDEDEPDSKRRNTKIRVPEPSSSHKTVTESRIIVQTRSKVDLLDDGYRWRKYGQKVVKGNPYPRSYYKCTTPGCNVRKHVERASTNPKAVITTYEGKHTHDVPAAKTSSHNTADTNTSHGKTQDIATDNHVVNNRANNRRQPVARLRLKEEHANSLKGQLICDIVKRTGNNIGKIDSSIFFSDKRIGISKHLQCLHQNPSSVPDALRIKEQAITNLSDLLRQENRAEELRSLLTQLRPFFALIPKAKTAKIVRGIIDDVAKIPGTSDLQISLCKEVVQWTRAEKRTFLRQRVEAKLAALLMENKEYSEALNLLSGLIKEVRRLDDKLLLVDIDLLESKLHFSLQNLPKAKASLTAARTAANAIYVPPAQQGNIDLQSGILHAEEKDYKTAYSYFFEAFEAFNALEDPRAVFSLKYMLLCKIMVSQADDVAGIISSKAGLQYVGPELDAMKAVADAHAKRSLKLFEIALRDFKAQLEEDPIVHRHLSSLYDTLLEQNLCRLIEPFSRVEISHIAELIELSVDHVEKKLSQMILDKKFAGTLDQGAGCLVIFDDPKADTIYPATLETITNIGKVVDSLYLISRLLCFSRFPFPLDSLLDLTKVMLWWDPCVFLSNS</sequence>
<evidence type="ECO:0000256" key="6">
    <source>
        <dbReference type="ARBA" id="ARBA00023163"/>
    </source>
</evidence>
<dbReference type="InterPro" id="IPR036390">
    <property type="entry name" value="WH_DNA-bd_sf"/>
</dbReference>
<comment type="subcellular location">
    <subcellularLocation>
        <location evidence="1">Nucleus</location>
    </subcellularLocation>
</comment>
<keyword evidence="6" id="KW-0804">Transcription</keyword>
<dbReference type="InterPro" id="IPR000717">
    <property type="entry name" value="PCI_dom"/>
</dbReference>
<keyword evidence="12" id="KW-1185">Reference proteome</keyword>
<dbReference type="SMART" id="SM00774">
    <property type="entry name" value="WRKY"/>
    <property type="match status" value="2"/>
</dbReference>
<evidence type="ECO:0000313" key="12">
    <source>
        <dbReference type="Proteomes" id="UP001472677"/>
    </source>
</evidence>
<comment type="caution">
    <text evidence="11">The sequence shown here is derived from an EMBL/GenBank/DDBJ whole genome shotgun (WGS) entry which is preliminary data.</text>
</comment>
<dbReference type="InterPro" id="IPR050871">
    <property type="entry name" value="26S_Proteasome/COP9_Components"/>
</dbReference>
<accession>A0ABR2CBY2</accession>
<feature type="region of interest" description="Disordered" evidence="8">
    <location>
        <begin position="1"/>
        <end position="25"/>
    </location>
</feature>
<dbReference type="Gene3D" id="2.20.25.80">
    <property type="entry name" value="WRKY domain"/>
    <property type="match status" value="2"/>
</dbReference>
<dbReference type="SUPFAM" id="SSF118290">
    <property type="entry name" value="WRKY DNA-binding domain"/>
    <property type="match status" value="2"/>
</dbReference>
<keyword evidence="3" id="KW-0647">Proteasome</keyword>
<dbReference type="Pfam" id="PF03106">
    <property type="entry name" value="WRKY"/>
    <property type="match status" value="2"/>
</dbReference>
<evidence type="ECO:0000256" key="7">
    <source>
        <dbReference type="ARBA" id="ARBA00023242"/>
    </source>
</evidence>
<feature type="compositionally biased region" description="Polar residues" evidence="8">
    <location>
        <begin position="283"/>
        <end position="328"/>
    </location>
</feature>
<feature type="compositionally biased region" description="Acidic residues" evidence="8">
    <location>
        <begin position="339"/>
        <end position="352"/>
    </location>
</feature>
<evidence type="ECO:0008006" key="13">
    <source>
        <dbReference type="Google" id="ProtNLM"/>
    </source>
</evidence>
<comment type="similarity">
    <text evidence="2">Belongs to the proteasome subunit S9 family.</text>
</comment>
<evidence type="ECO:0000256" key="5">
    <source>
        <dbReference type="ARBA" id="ARBA00023125"/>
    </source>
</evidence>
<organism evidence="11 12">
    <name type="scientific">Hibiscus sabdariffa</name>
    <name type="common">roselle</name>
    <dbReference type="NCBI Taxonomy" id="183260"/>
    <lineage>
        <taxon>Eukaryota</taxon>
        <taxon>Viridiplantae</taxon>
        <taxon>Streptophyta</taxon>
        <taxon>Embryophyta</taxon>
        <taxon>Tracheophyta</taxon>
        <taxon>Spermatophyta</taxon>
        <taxon>Magnoliopsida</taxon>
        <taxon>eudicotyledons</taxon>
        <taxon>Gunneridae</taxon>
        <taxon>Pentapetalae</taxon>
        <taxon>rosids</taxon>
        <taxon>malvids</taxon>
        <taxon>Malvales</taxon>
        <taxon>Malvaceae</taxon>
        <taxon>Malvoideae</taxon>
        <taxon>Hibiscus</taxon>
    </lineage>
</organism>
<dbReference type="SMART" id="SM00088">
    <property type="entry name" value="PINT"/>
    <property type="match status" value="1"/>
</dbReference>
<keyword evidence="7" id="KW-0539">Nucleus</keyword>
<dbReference type="PROSITE" id="PS50250">
    <property type="entry name" value="PCI"/>
    <property type="match status" value="1"/>
</dbReference>
<dbReference type="Pfam" id="PF18055">
    <property type="entry name" value="RPN6_N"/>
    <property type="match status" value="1"/>
</dbReference>
<evidence type="ECO:0000256" key="1">
    <source>
        <dbReference type="ARBA" id="ARBA00004123"/>
    </source>
</evidence>
<feature type="domain" description="PCI" evidence="9">
    <location>
        <begin position="732"/>
        <end position="900"/>
    </location>
</feature>
<dbReference type="EMBL" id="JBBPBM010000057">
    <property type="protein sequence ID" value="KAK8516792.1"/>
    <property type="molecule type" value="Genomic_DNA"/>
</dbReference>
<feature type="region of interest" description="Disordered" evidence="8">
    <location>
        <begin position="447"/>
        <end position="469"/>
    </location>
</feature>
<keyword evidence="4" id="KW-0805">Transcription regulation</keyword>
<evidence type="ECO:0000313" key="11">
    <source>
        <dbReference type="EMBL" id="KAK8516792.1"/>
    </source>
</evidence>
<gene>
    <name evidence="11" type="ORF">V6N12_049505</name>
</gene>
<dbReference type="InterPro" id="IPR003657">
    <property type="entry name" value="WRKY_dom"/>
</dbReference>
<evidence type="ECO:0000256" key="3">
    <source>
        <dbReference type="ARBA" id="ARBA00022942"/>
    </source>
</evidence>
<keyword evidence="5" id="KW-0238">DNA-binding</keyword>
<evidence type="ECO:0000256" key="2">
    <source>
        <dbReference type="ARBA" id="ARBA00007454"/>
    </source>
</evidence>
<dbReference type="Pfam" id="PF01399">
    <property type="entry name" value="PCI"/>
    <property type="match status" value="1"/>
</dbReference>
<reference evidence="11 12" key="1">
    <citation type="journal article" date="2024" name="G3 (Bethesda)">
        <title>Genome assembly of Hibiscus sabdariffa L. provides insights into metabolisms of medicinal natural products.</title>
        <authorList>
            <person name="Kim T."/>
        </authorList>
    </citation>
    <scope>NUCLEOTIDE SEQUENCE [LARGE SCALE GENOMIC DNA]</scope>
    <source>
        <strain evidence="11">TK-2024</strain>
        <tissue evidence="11">Old leaves</tissue>
    </source>
</reference>
<name>A0ABR2CBY2_9ROSI</name>
<feature type="domain" description="WRKY" evidence="10">
    <location>
        <begin position="215"/>
        <end position="273"/>
    </location>
</feature>
<proteinExistence type="inferred from homology"/>
<evidence type="ECO:0000259" key="9">
    <source>
        <dbReference type="PROSITE" id="PS50250"/>
    </source>
</evidence>
<dbReference type="SUPFAM" id="SSF46785">
    <property type="entry name" value="Winged helix' DNA-binding domain"/>
    <property type="match status" value="1"/>
</dbReference>
<feature type="domain" description="WRKY" evidence="10">
    <location>
        <begin position="384"/>
        <end position="449"/>
    </location>
</feature>
<evidence type="ECO:0000256" key="8">
    <source>
        <dbReference type="SAM" id="MobiDB-lite"/>
    </source>
</evidence>
<dbReference type="InterPro" id="IPR040780">
    <property type="entry name" value="Rpn6_C_helix"/>
</dbReference>
<dbReference type="Pfam" id="PF18503">
    <property type="entry name" value="RPN6_C_helix"/>
    <property type="match status" value="1"/>
</dbReference>
<dbReference type="InterPro" id="IPR040773">
    <property type="entry name" value="Rpn6_N"/>
</dbReference>
<evidence type="ECO:0000259" key="10">
    <source>
        <dbReference type="PROSITE" id="PS50811"/>
    </source>
</evidence>
<dbReference type="InterPro" id="IPR036576">
    <property type="entry name" value="WRKY_dom_sf"/>
</dbReference>
<dbReference type="Gene3D" id="1.25.40.570">
    <property type="match status" value="1"/>
</dbReference>
<feature type="region of interest" description="Disordered" evidence="8">
    <location>
        <begin position="160"/>
        <end position="220"/>
    </location>
</feature>
<feature type="region of interest" description="Disordered" evidence="8">
    <location>
        <begin position="265"/>
        <end position="376"/>
    </location>
</feature>
<feature type="compositionally biased region" description="Polar residues" evidence="8">
    <location>
        <begin position="160"/>
        <end position="206"/>
    </location>
</feature>
<dbReference type="PROSITE" id="PS50811">
    <property type="entry name" value="WRKY"/>
    <property type="match status" value="2"/>
</dbReference>
<dbReference type="SMART" id="SM00753">
    <property type="entry name" value="PAM"/>
    <property type="match status" value="1"/>
</dbReference>
<dbReference type="PANTHER" id="PTHR10678">
    <property type="entry name" value="26S PROTEASOME NON-ATPASE REGULATORY SUBUNIT 11/COP9 SIGNALOSOME COMPLEX SUBUNIT 2"/>
    <property type="match status" value="1"/>
</dbReference>
<evidence type="ECO:0000256" key="4">
    <source>
        <dbReference type="ARBA" id="ARBA00023015"/>
    </source>
</evidence>
<protein>
    <recommendedName>
        <fullName evidence="13">PCI domain-containing protein</fullName>
    </recommendedName>
</protein>
<feature type="compositionally biased region" description="Polar residues" evidence="8">
    <location>
        <begin position="452"/>
        <end position="469"/>
    </location>
</feature>
<dbReference type="Proteomes" id="UP001472677">
    <property type="component" value="Unassembled WGS sequence"/>
</dbReference>